<dbReference type="HOGENOM" id="CLU_043966_4_3_9"/>
<dbReference type="GO" id="GO:0008703">
    <property type="term" value="F:5-amino-6-(5-phosphoribosylamino)uracil reductase activity"/>
    <property type="evidence" value="ECO:0007669"/>
    <property type="project" value="InterPro"/>
</dbReference>
<keyword evidence="3" id="KW-1185">Reference proteome</keyword>
<evidence type="ECO:0000259" key="1">
    <source>
        <dbReference type="Pfam" id="PF01872"/>
    </source>
</evidence>
<dbReference type="AlphaFoldDB" id="E7GAY7"/>
<protein>
    <submittedName>
        <fullName evidence="2">Dihydrofolate reductase</fullName>
    </submittedName>
</protein>
<dbReference type="InterPro" id="IPR002734">
    <property type="entry name" value="RibDG_C"/>
</dbReference>
<sequence length="176" mass="20458">MRKVTLFIAMSLDGYIADSDEKVDWLVGHDKNIENMEVYNSFIKNIDTVIMGWKTYHQIITELSPNEWVYEGMTSYILTHQNHQSTSQIFFTDEKPSQLIHHLKRKEGKGIWICGGANVIQQILQEDMIDEFYISIIPTLLGKGISLFGILDKKIDLRLIKTQSYNGITDLIYQRR</sequence>
<dbReference type="PANTHER" id="PTHR38011">
    <property type="entry name" value="DIHYDROFOLATE REDUCTASE FAMILY PROTEIN (AFU_ORTHOLOGUE AFUA_8G06820)"/>
    <property type="match status" value="1"/>
</dbReference>
<reference evidence="2 3" key="1">
    <citation type="submission" date="2010-12" db="EMBL/GenBank/DDBJ databases">
        <title>The Genome Sequence of Coprobacillus sp. strain 29_1.</title>
        <authorList>
            <consortium name="The Broad Institute Genome Sequencing Platform"/>
            <person name="Earl A."/>
            <person name="Ward D."/>
            <person name="Feldgarden M."/>
            <person name="Gevers D."/>
            <person name="Daigneault M."/>
            <person name="Sibley C.D."/>
            <person name="White A."/>
            <person name="Strauss J."/>
            <person name="Allen-Vercoe E."/>
            <person name="Young S.K."/>
            <person name="Zeng Q."/>
            <person name="Gargeya S."/>
            <person name="Fitzgerald M."/>
            <person name="Haas B."/>
            <person name="Abouelleil A."/>
            <person name="Alvarado L."/>
            <person name="Arachchi H.M."/>
            <person name="Berlin A."/>
            <person name="Brown A."/>
            <person name="Chapman S.B."/>
            <person name="Chen Z."/>
            <person name="Dunbar C."/>
            <person name="Freedman E."/>
            <person name="Gearin G."/>
            <person name="Gellesch M."/>
            <person name="Goldberg J."/>
            <person name="Griggs A."/>
            <person name="Gujja S."/>
            <person name="Heilman E."/>
            <person name="Heiman D."/>
            <person name="Howarth C."/>
            <person name="Larson L."/>
            <person name="Lui A."/>
            <person name="MacDonald P.J.P."/>
            <person name="Mehta T."/>
            <person name="Montmayeur A."/>
            <person name="Murphy C."/>
            <person name="Neiman D."/>
            <person name="Pearson M."/>
            <person name="Priest M."/>
            <person name="Roberts A."/>
            <person name="Saif S."/>
            <person name="Shea T."/>
            <person name="Shenoy N."/>
            <person name="Sisk P."/>
            <person name="Stolte C."/>
            <person name="Sykes S."/>
            <person name="White J."/>
            <person name="Yandava C."/>
            <person name="Nusbaum C."/>
            <person name="Birren B."/>
        </authorList>
    </citation>
    <scope>NUCLEOTIDE SEQUENCE [LARGE SCALE GENOMIC DNA]</scope>
    <source>
        <strain evidence="2 3">29_1</strain>
    </source>
</reference>
<name>E7GAY7_9FIRM</name>
<organism evidence="2 3">
    <name type="scientific">Coprobacillus cateniformis</name>
    <dbReference type="NCBI Taxonomy" id="100884"/>
    <lineage>
        <taxon>Bacteria</taxon>
        <taxon>Bacillati</taxon>
        <taxon>Bacillota</taxon>
        <taxon>Erysipelotrichia</taxon>
        <taxon>Erysipelotrichales</taxon>
        <taxon>Coprobacillaceae</taxon>
        <taxon>Coprobacillus</taxon>
    </lineage>
</organism>
<feature type="domain" description="Bacterial bifunctional deaminase-reductase C-terminal" evidence="1">
    <location>
        <begin position="2"/>
        <end position="165"/>
    </location>
</feature>
<dbReference type="InterPro" id="IPR050765">
    <property type="entry name" value="Riboflavin_Biosynth_HTPR"/>
</dbReference>
<accession>E7GAY7</accession>
<evidence type="ECO:0000313" key="2">
    <source>
        <dbReference type="EMBL" id="EFW04803.1"/>
    </source>
</evidence>
<dbReference type="RefSeq" id="WP_008789028.1">
    <property type="nucleotide sequence ID" value="NZ_AKCB01000001.1"/>
</dbReference>
<dbReference type="InterPro" id="IPR024072">
    <property type="entry name" value="DHFR-like_dom_sf"/>
</dbReference>
<dbReference type="GeneID" id="78229871"/>
<proteinExistence type="predicted"/>
<dbReference type="EMBL" id="ADKX01000033">
    <property type="protein sequence ID" value="EFW04803.1"/>
    <property type="molecule type" value="Genomic_DNA"/>
</dbReference>
<dbReference type="Proteomes" id="UP000003157">
    <property type="component" value="Unassembled WGS sequence"/>
</dbReference>
<dbReference type="GO" id="GO:0009231">
    <property type="term" value="P:riboflavin biosynthetic process"/>
    <property type="evidence" value="ECO:0007669"/>
    <property type="project" value="InterPro"/>
</dbReference>
<evidence type="ECO:0000313" key="3">
    <source>
        <dbReference type="Proteomes" id="UP000003157"/>
    </source>
</evidence>
<dbReference type="Pfam" id="PF01872">
    <property type="entry name" value="RibD_C"/>
    <property type="match status" value="1"/>
</dbReference>
<dbReference type="OrthoDB" id="195113at2"/>
<comment type="caution">
    <text evidence="2">The sequence shown here is derived from an EMBL/GenBank/DDBJ whole genome shotgun (WGS) entry which is preliminary data.</text>
</comment>
<dbReference type="STRING" id="100884.GCA_000269565_02023"/>
<gene>
    <name evidence="2" type="ORF">HMPREF9488_01927</name>
</gene>
<dbReference type="eggNOG" id="COG0262">
    <property type="taxonomic scope" value="Bacteria"/>
</dbReference>
<dbReference type="Gene3D" id="3.40.430.10">
    <property type="entry name" value="Dihydrofolate Reductase, subunit A"/>
    <property type="match status" value="1"/>
</dbReference>
<dbReference type="SUPFAM" id="SSF53597">
    <property type="entry name" value="Dihydrofolate reductase-like"/>
    <property type="match status" value="1"/>
</dbReference>
<dbReference type="PANTHER" id="PTHR38011:SF11">
    <property type="entry name" value="2,5-DIAMINO-6-RIBOSYLAMINO-4(3H)-PYRIMIDINONE 5'-PHOSPHATE REDUCTASE"/>
    <property type="match status" value="1"/>
</dbReference>